<evidence type="ECO:0000256" key="1">
    <source>
        <dbReference type="ARBA" id="ARBA00007749"/>
    </source>
</evidence>
<dbReference type="GO" id="GO:0016787">
    <property type="term" value="F:hydrolase activity"/>
    <property type="evidence" value="ECO:0007669"/>
    <property type="project" value="UniProtKB-KW"/>
</dbReference>
<name>X1BHA9_9ZZZZ</name>
<dbReference type="EMBL" id="BART01006906">
    <property type="protein sequence ID" value="GAG71441.1"/>
    <property type="molecule type" value="Genomic_DNA"/>
</dbReference>
<comment type="caution">
    <text evidence="6">The sequence shown here is derived from an EMBL/GenBank/DDBJ whole genome shotgun (WGS) entry which is preliminary data.</text>
</comment>
<organism evidence="6">
    <name type="scientific">marine sediment metagenome</name>
    <dbReference type="NCBI Taxonomy" id="412755"/>
    <lineage>
        <taxon>unclassified sequences</taxon>
        <taxon>metagenomes</taxon>
        <taxon>ecological metagenomes</taxon>
    </lineage>
</organism>
<evidence type="ECO:0000259" key="5">
    <source>
        <dbReference type="SMART" id="SM00849"/>
    </source>
</evidence>
<keyword evidence="4" id="KW-0862">Zinc</keyword>
<protein>
    <recommendedName>
        <fullName evidence="5">Metallo-beta-lactamase domain-containing protein</fullName>
    </recommendedName>
</protein>
<feature type="domain" description="Metallo-beta-lactamase" evidence="5">
    <location>
        <begin position="15"/>
        <end position="197"/>
    </location>
</feature>
<dbReference type="InterPro" id="IPR001279">
    <property type="entry name" value="Metallo-B-lactamas"/>
</dbReference>
<reference evidence="6" key="1">
    <citation type="journal article" date="2014" name="Front. Microbiol.">
        <title>High frequency of phylogenetically diverse reductive dehalogenase-homologous genes in deep subseafloor sedimentary metagenomes.</title>
        <authorList>
            <person name="Kawai M."/>
            <person name="Futagami T."/>
            <person name="Toyoda A."/>
            <person name="Takaki Y."/>
            <person name="Nishi S."/>
            <person name="Hori S."/>
            <person name="Arai W."/>
            <person name="Tsubouchi T."/>
            <person name="Morono Y."/>
            <person name="Uchiyama I."/>
            <person name="Ito T."/>
            <person name="Fujiyama A."/>
            <person name="Inagaki F."/>
            <person name="Takami H."/>
        </authorList>
    </citation>
    <scope>NUCLEOTIDE SEQUENCE</scope>
    <source>
        <strain evidence="6">Expedition CK06-06</strain>
    </source>
</reference>
<evidence type="ECO:0000256" key="4">
    <source>
        <dbReference type="ARBA" id="ARBA00022833"/>
    </source>
</evidence>
<dbReference type="AlphaFoldDB" id="X1BHA9"/>
<comment type="similarity">
    <text evidence="1">Belongs to the metallo-beta-lactamase superfamily.</text>
</comment>
<dbReference type="Pfam" id="PF00753">
    <property type="entry name" value="Lactamase_B"/>
    <property type="match status" value="1"/>
</dbReference>
<dbReference type="InterPro" id="IPR036866">
    <property type="entry name" value="RibonucZ/Hydroxyglut_hydro"/>
</dbReference>
<dbReference type="SUPFAM" id="SSF56281">
    <property type="entry name" value="Metallo-hydrolase/oxidoreductase"/>
    <property type="match status" value="1"/>
</dbReference>
<keyword evidence="2" id="KW-0479">Metal-binding</keyword>
<keyword evidence="3" id="KW-0378">Hydrolase</keyword>
<accession>X1BHA9</accession>
<dbReference type="PANTHER" id="PTHR42978">
    <property type="entry name" value="QUORUM-QUENCHING LACTONASE YTNP-RELATED-RELATED"/>
    <property type="match status" value="1"/>
</dbReference>
<evidence type="ECO:0000313" key="6">
    <source>
        <dbReference type="EMBL" id="GAG71441.1"/>
    </source>
</evidence>
<dbReference type="GO" id="GO:0046872">
    <property type="term" value="F:metal ion binding"/>
    <property type="evidence" value="ECO:0007669"/>
    <property type="project" value="UniProtKB-KW"/>
</dbReference>
<dbReference type="PANTHER" id="PTHR42978:SF6">
    <property type="entry name" value="QUORUM-QUENCHING LACTONASE YTNP-RELATED"/>
    <property type="match status" value="1"/>
</dbReference>
<evidence type="ECO:0000256" key="2">
    <source>
        <dbReference type="ARBA" id="ARBA00022723"/>
    </source>
</evidence>
<sequence length="219" mass="25035">ILVETGIGGDLDPKFYEYYSVERKPGLVLSLEKLGYQAEDIDFVVNTHLHFDHCGGNTSKNEKGEDVPTFPKARYIIQKGEWEDALHPSERDKASYLEQNFLPLEKYGLLQLVDGNKEISEGVEVIVVPGHTSRHQCLKVSTGGKVFFFLGDLVPTSAHVGLSYIMSYDLFPQQTLENKREYFEQAIEEDWILAFNHDPEHFFGKVKKVNNKYTFEALK</sequence>
<evidence type="ECO:0000256" key="3">
    <source>
        <dbReference type="ARBA" id="ARBA00022801"/>
    </source>
</evidence>
<dbReference type="SMART" id="SM00849">
    <property type="entry name" value="Lactamase_B"/>
    <property type="match status" value="1"/>
</dbReference>
<proteinExistence type="inferred from homology"/>
<feature type="non-terminal residue" evidence="6">
    <location>
        <position position="1"/>
    </location>
</feature>
<gene>
    <name evidence="6" type="ORF">S01H4_15761</name>
</gene>
<dbReference type="Gene3D" id="3.60.15.10">
    <property type="entry name" value="Ribonuclease Z/Hydroxyacylglutathione hydrolase-like"/>
    <property type="match status" value="1"/>
</dbReference>
<dbReference type="InterPro" id="IPR051013">
    <property type="entry name" value="MBL_superfamily_lactonases"/>
</dbReference>